<name>A0AAE0BB29_9CHLO</name>
<keyword evidence="3" id="KW-1185">Reference proteome</keyword>
<protein>
    <submittedName>
        <fullName evidence="2">Uncharacterized protein</fullName>
    </submittedName>
</protein>
<dbReference type="EMBL" id="LGRX02035750">
    <property type="protein sequence ID" value="KAK3233321.1"/>
    <property type="molecule type" value="Genomic_DNA"/>
</dbReference>
<reference evidence="2 3" key="1">
    <citation type="journal article" date="2015" name="Genome Biol. Evol.">
        <title>Comparative Genomics of a Bacterivorous Green Alga Reveals Evolutionary Causalities and Consequences of Phago-Mixotrophic Mode of Nutrition.</title>
        <authorList>
            <person name="Burns J.A."/>
            <person name="Paasch A."/>
            <person name="Narechania A."/>
            <person name="Kim E."/>
        </authorList>
    </citation>
    <scope>NUCLEOTIDE SEQUENCE [LARGE SCALE GENOMIC DNA]</scope>
    <source>
        <strain evidence="2 3">PLY_AMNH</strain>
    </source>
</reference>
<feature type="region of interest" description="Disordered" evidence="1">
    <location>
        <begin position="23"/>
        <end position="58"/>
    </location>
</feature>
<dbReference type="Proteomes" id="UP001190700">
    <property type="component" value="Unassembled WGS sequence"/>
</dbReference>
<dbReference type="AlphaFoldDB" id="A0AAE0BB29"/>
<evidence type="ECO:0000313" key="3">
    <source>
        <dbReference type="Proteomes" id="UP001190700"/>
    </source>
</evidence>
<comment type="caution">
    <text evidence="2">The sequence shown here is derived from an EMBL/GenBank/DDBJ whole genome shotgun (WGS) entry which is preliminary data.</text>
</comment>
<organism evidence="2 3">
    <name type="scientific">Cymbomonas tetramitiformis</name>
    <dbReference type="NCBI Taxonomy" id="36881"/>
    <lineage>
        <taxon>Eukaryota</taxon>
        <taxon>Viridiplantae</taxon>
        <taxon>Chlorophyta</taxon>
        <taxon>Pyramimonadophyceae</taxon>
        <taxon>Pyramimonadales</taxon>
        <taxon>Pyramimonadaceae</taxon>
        <taxon>Cymbomonas</taxon>
    </lineage>
</organism>
<sequence>MQPPQDPYHVPATFTFPVTTAGPAVAAPTRQPSPLAQPVYPPHTAYPTDPRLRPLSPYPQPAVAVQYLTPTAAPGPVPASPWTWSGNFPFREVPTPYLPAVHPHTGSTQPCATSVAPRHSEDTARWLAYRRQEEAAVLAAAGGQ</sequence>
<proteinExistence type="predicted"/>
<accession>A0AAE0BB29</accession>
<evidence type="ECO:0000313" key="2">
    <source>
        <dbReference type="EMBL" id="KAK3233321.1"/>
    </source>
</evidence>
<gene>
    <name evidence="2" type="ORF">CYMTET_56370</name>
</gene>
<evidence type="ECO:0000256" key="1">
    <source>
        <dbReference type="SAM" id="MobiDB-lite"/>
    </source>
</evidence>